<evidence type="ECO:0000256" key="4">
    <source>
        <dbReference type="SAM" id="MobiDB-lite"/>
    </source>
</evidence>
<evidence type="ECO:0000256" key="1">
    <source>
        <dbReference type="ARBA" id="ARBA00010458"/>
    </source>
</evidence>
<keyword evidence="7" id="KW-1185">Reference proteome</keyword>
<reference evidence="6 7" key="1">
    <citation type="submission" date="2020-05" db="EMBL/GenBank/DDBJ databases">
        <title>Genomic Encyclopedia of Type Strains, Phase IV (KMG-V): Genome sequencing to study the core and pangenomes of soil and plant-associated prokaryotes.</title>
        <authorList>
            <person name="Whitman W."/>
        </authorList>
    </citation>
    <scope>NUCLEOTIDE SEQUENCE [LARGE SCALE GENOMIC DNA]</scope>
    <source>
        <strain evidence="6 7">C29</strain>
    </source>
</reference>
<comment type="caution">
    <text evidence="6">The sequence shown here is derived from an EMBL/GenBank/DDBJ whole genome shotgun (WGS) entry which is preliminary data.</text>
</comment>
<proteinExistence type="inferred from homology"/>
<dbReference type="PANTHER" id="PTHR11049:SF5">
    <property type="entry name" value="ACYL-COA THIOESTER HYDROLASE YCIA"/>
    <property type="match status" value="1"/>
</dbReference>
<evidence type="ECO:0000259" key="5">
    <source>
        <dbReference type="PROSITE" id="PS51770"/>
    </source>
</evidence>
<dbReference type="PROSITE" id="PS51770">
    <property type="entry name" value="HOTDOG_ACOT"/>
    <property type="match status" value="1"/>
</dbReference>
<dbReference type="InterPro" id="IPR040170">
    <property type="entry name" value="Cytosol_ACT"/>
</dbReference>
<evidence type="ECO:0000313" key="7">
    <source>
        <dbReference type="Proteomes" id="UP001516061"/>
    </source>
</evidence>
<feature type="domain" description="HotDog ACOT-type" evidence="5">
    <location>
        <begin position="32"/>
        <end position="145"/>
    </location>
</feature>
<gene>
    <name evidence="6" type="ORF">HNQ01_002767</name>
</gene>
<evidence type="ECO:0000313" key="6">
    <source>
        <dbReference type="EMBL" id="NRT57018.1"/>
    </source>
</evidence>
<feature type="compositionally biased region" description="Low complexity" evidence="4">
    <location>
        <begin position="11"/>
        <end position="20"/>
    </location>
</feature>
<protein>
    <submittedName>
        <fullName evidence="6">Acyl-CoA thioesterase YciA</fullName>
        <ecNumber evidence="6">3.1.2.-</ecNumber>
    </submittedName>
</protein>
<dbReference type="EMBL" id="JABSNM010000012">
    <property type="protein sequence ID" value="NRT57018.1"/>
    <property type="molecule type" value="Genomic_DNA"/>
</dbReference>
<dbReference type="Pfam" id="PF03061">
    <property type="entry name" value="4HBT"/>
    <property type="match status" value="1"/>
</dbReference>
<dbReference type="InterPro" id="IPR033120">
    <property type="entry name" value="HOTDOG_ACOT"/>
</dbReference>
<comment type="similarity">
    <text evidence="1">Belongs to the acyl coenzyme A hydrolase family.</text>
</comment>
<name>A0ABX2G3X6_9BURK</name>
<sequence>MSVTETKTSCPDPLDLSGLGEPPGLGGRPGSHRRELVLRVMPMPSDANGNGDIFGGWIMAQVDIAGAVLPARIARGRITTVAVNQFVFKQAVSVGDLLSFYATVTRVGTTSVTVHVEVYAERNPADPHVVKVTEANVTYVAIDRDGRPRPLPPVTPAPVTPAPAATAG</sequence>
<dbReference type="InterPro" id="IPR006683">
    <property type="entry name" value="Thioestr_dom"/>
</dbReference>
<dbReference type="Proteomes" id="UP001516061">
    <property type="component" value="Unassembled WGS sequence"/>
</dbReference>
<keyword evidence="2 3" id="KW-0378">Hydrolase</keyword>
<dbReference type="PANTHER" id="PTHR11049">
    <property type="entry name" value="ACYL COENZYME A THIOESTER HYDROLASE"/>
    <property type="match status" value="1"/>
</dbReference>
<dbReference type="GO" id="GO:0016787">
    <property type="term" value="F:hydrolase activity"/>
    <property type="evidence" value="ECO:0007669"/>
    <property type="project" value="UniProtKB-KW"/>
</dbReference>
<organism evidence="6 7">
    <name type="scientific">Sphaerotilus uruguayifluvii</name>
    <dbReference type="NCBI Taxonomy" id="2735897"/>
    <lineage>
        <taxon>Bacteria</taxon>
        <taxon>Pseudomonadati</taxon>
        <taxon>Pseudomonadota</taxon>
        <taxon>Betaproteobacteria</taxon>
        <taxon>Burkholderiales</taxon>
        <taxon>Sphaerotilaceae</taxon>
        <taxon>Sphaerotilus</taxon>
    </lineage>
</organism>
<evidence type="ECO:0000256" key="3">
    <source>
        <dbReference type="PROSITE-ProRule" id="PRU01106"/>
    </source>
</evidence>
<evidence type="ECO:0000256" key="2">
    <source>
        <dbReference type="ARBA" id="ARBA00022801"/>
    </source>
</evidence>
<feature type="region of interest" description="Disordered" evidence="4">
    <location>
        <begin position="144"/>
        <end position="168"/>
    </location>
</feature>
<dbReference type="CDD" id="cd03442">
    <property type="entry name" value="BFIT_BACH"/>
    <property type="match status" value="1"/>
</dbReference>
<accession>A0ABX2G3X6</accession>
<dbReference type="EC" id="3.1.2.-" evidence="6"/>
<dbReference type="Gene3D" id="3.10.129.10">
    <property type="entry name" value="Hotdog Thioesterase"/>
    <property type="match status" value="1"/>
</dbReference>
<feature type="compositionally biased region" description="Pro residues" evidence="4">
    <location>
        <begin position="149"/>
        <end position="161"/>
    </location>
</feature>
<dbReference type="InterPro" id="IPR029069">
    <property type="entry name" value="HotDog_dom_sf"/>
</dbReference>
<feature type="region of interest" description="Disordered" evidence="4">
    <location>
        <begin position="1"/>
        <end position="31"/>
    </location>
</feature>
<dbReference type="SUPFAM" id="SSF54637">
    <property type="entry name" value="Thioesterase/thiol ester dehydrase-isomerase"/>
    <property type="match status" value="1"/>
</dbReference>